<dbReference type="GO" id="GO:0046872">
    <property type="term" value="F:metal ion binding"/>
    <property type="evidence" value="ECO:0007669"/>
    <property type="project" value="UniProtKB-KW"/>
</dbReference>
<evidence type="ECO:0000313" key="7">
    <source>
        <dbReference type="EMBL" id="QFI77031.1"/>
    </source>
</evidence>
<feature type="transmembrane region" description="Helical" evidence="5">
    <location>
        <begin position="37"/>
        <end position="56"/>
    </location>
</feature>
<dbReference type="PROSITE" id="PS51007">
    <property type="entry name" value="CYTC"/>
    <property type="match status" value="1"/>
</dbReference>
<gene>
    <name evidence="7" type="ORF">F8237_00465</name>
</gene>
<accession>A0A5P6PFH3</accession>
<keyword evidence="5" id="KW-0812">Transmembrane</keyword>
<evidence type="ECO:0000256" key="4">
    <source>
        <dbReference type="PROSITE-ProRule" id="PRU00433"/>
    </source>
</evidence>
<keyword evidence="2 4" id="KW-0479">Metal-binding</keyword>
<keyword evidence="5" id="KW-1133">Transmembrane helix</keyword>
<dbReference type="Pfam" id="PF13442">
    <property type="entry name" value="Cytochrome_CBB3"/>
    <property type="match status" value="1"/>
</dbReference>
<dbReference type="GO" id="GO:0009055">
    <property type="term" value="F:electron transfer activity"/>
    <property type="evidence" value="ECO:0007669"/>
    <property type="project" value="InterPro"/>
</dbReference>
<dbReference type="EMBL" id="CP044543">
    <property type="protein sequence ID" value="QFI77031.1"/>
    <property type="molecule type" value="Genomic_DNA"/>
</dbReference>
<keyword evidence="5" id="KW-0472">Membrane</keyword>
<name>A0A5P6PFH3_9BRAD</name>
<dbReference type="InterPro" id="IPR036909">
    <property type="entry name" value="Cyt_c-like_dom_sf"/>
</dbReference>
<dbReference type="KEGG" id="bbet:F8237_00465"/>
<evidence type="ECO:0000259" key="6">
    <source>
        <dbReference type="PROSITE" id="PS51007"/>
    </source>
</evidence>
<evidence type="ECO:0000256" key="1">
    <source>
        <dbReference type="ARBA" id="ARBA00022617"/>
    </source>
</evidence>
<reference evidence="8" key="1">
    <citation type="submission" date="2019-10" db="EMBL/GenBank/DDBJ databases">
        <title>Complete Genome Sequence of Bradyrhizobium betae type strain PL7HG1T.</title>
        <authorList>
            <person name="Bromfield E.S.P."/>
            <person name="Cloutier S."/>
        </authorList>
    </citation>
    <scope>NUCLEOTIDE SEQUENCE [LARGE SCALE GENOMIC DNA]</scope>
    <source>
        <strain evidence="8">PL7HG1</strain>
    </source>
</reference>
<dbReference type="OrthoDB" id="7873796at2"/>
<evidence type="ECO:0000256" key="5">
    <source>
        <dbReference type="SAM" id="Phobius"/>
    </source>
</evidence>
<evidence type="ECO:0000256" key="2">
    <source>
        <dbReference type="ARBA" id="ARBA00022723"/>
    </source>
</evidence>
<evidence type="ECO:0000256" key="3">
    <source>
        <dbReference type="ARBA" id="ARBA00023004"/>
    </source>
</evidence>
<dbReference type="AlphaFoldDB" id="A0A5P6PFH3"/>
<keyword evidence="1 4" id="KW-0349">Heme</keyword>
<organism evidence="7 8">
    <name type="scientific">Bradyrhizobium betae</name>
    <dbReference type="NCBI Taxonomy" id="244734"/>
    <lineage>
        <taxon>Bacteria</taxon>
        <taxon>Pseudomonadati</taxon>
        <taxon>Pseudomonadota</taxon>
        <taxon>Alphaproteobacteria</taxon>
        <taxon>Hyphomicrobiales</taxon>
        <taxon>Nitrobacteraceae</taxon>
        <taxon>Bradyrhizobium</taxon>
    </lineage>
</organism>
<evidence type="ECO:0000313" key="8">
    <source>
        <dbReference type="Proteomes" id="UP000325641"/>
    </source>
</evidence>
<keyword evidence="3 4" id="KW-0408">Iron</keyword>
<dbReference type="GO" id="GO:0020037">
    <property type="term" value="F:heme binding"/>
    <property type="evidence" value="ECO:0007669"/>
    <property type="project" value="InterPro"/>
</dbReference>
<dbReference type="InterPro" id="IPR009056">
    <property type="entry name" value="Cyt_c-like_dom"/>
</dbReference>
<sequence>MRRSLDADQSWPARAAVRLSGQRSEGEGRVMSRSVRIYLGLAVLIGLSVLFLVSVVHTAAGASRAAAEGHRLAQAWCQTCHTVEPGMAGLFDRAPSFQAIAERNGTTALSLKVFWKTSHQTMPNLVISPAQADALSSYILSLRGD</sequence>
<protein>
    <submittedName>
        <fullName evidence="7">Cytochrome c</fullName>
    </submittedName>
</protein>
<dbReference type="Gene3D" id="1.10.760.10">
    <property type="entry name" value="Cytochrome c-like domain"/>
    <property type="match status" value="1"/>
</dbReference>
<dbReference type="Proteomes" id="UP000325641">
    <property type="component" value="Chromosome"/>
</dbReference>
<feature type="domain" description="Cytochrome c" evidence="6">
    <location>
        <begin position="64"/>
        <end position="143"/>
    </location>
</feature>
<proteinExistence type="predicted"/>
<dbReference type="SUPFAM" id="SSF46626">
    <property type="entry name" value="Cytochrome c"/>
    <property type="match status" value="1"/>
</dbReference>